<sequence length="113" mass="12859">MGRDTITQETVETIKETGRRKIEKGRMRLVDGGGHRRFHHKRGSGGELSSSFVPFIDIVSLCRCEGEADKESKVWEGVFNLEYESIIPAFLYESRVCIEYESSSVIPPPPVRR</sequence>
<reference evidence="2" key="1">
    <citation type="journal article" date="2022" name="Mol. Ecol. Resour.">
        <title>The genomes of chicory, endive, great burdock and yacon provide insights into Asteraceae palaeo-polyploidization history and plant inulin production.</title>
        <authorList>
            <person name="Fan W."/>
            <person name="Wang S."/>
            <person name="Wang H."/>
            <person name="Wang A."/>
            <person name="Jiang F."/>
            <person name="Liu H."/>
            <person name="Zhao H."/>
            <person name="Xu D."/>
            <person name="Zhang Y."/>
        </authorList>
    </citation>
    <scope>NUCLEOTIDE SEQUENCE [LARGE SCALE GENOMIC DNA]</scope>
    <source>
        <strain evidence="2">cv. Punajuju</strain>
    </source>
</reference>
<name>A0ACB9H2R1_CICIN</name>
<reference evidence="1 2" key="2">
    <citation type="journal article" date="2022" name="Mol. Ecol. Resour.">
        <title>The genomes of chicory, endive, great burdock and yacon provide insights into Asteraceae paleo-polyploidization history and plant inulin production.</title>
        <authorList>
            <person name="Fan W."/>
            <person name="Wang S."/>
            <person name="Wang H."/>
            <person name="Wang A."/>
            <person name="Jiang F."/>
            <person name="Liu H."/>
            <person name="Zhao H."/>
            <person name="Xu D."/>
            <person name="Zhang Y."/>
        </authorList>
    </citation>
    <scope>NUCLEOTIDE SEQUENCE [LARGE SCALE GENOMIC DNA]</scope>
    <source>
        <strain evidence="2">cv. Punajuju</strain>
        <tissue evidence="1">Leaves</tissue>
    </source>
</reference>
<evidence type="ECO:0000313" key="1">
    <source>
        <dbReference type="EMBL" id="KAI3790034.1"/>
    </source>
</evidence>
<accession>A0ACB9H2R1</accession>
<dbReference type="EMBL" id="CM042009">
    <property type="protein sequence ID" value="KAI3790034.1"/>
    <property type="molecule type" value="Genomic_DNA"/>
</dbReference>
<organism evidence="1 2">
    <name type="scientific">Cichorium intybus</name>
    <name type="common">Chicory</name>
    <dbReference type="NCBI Taxonomy" id="13427"/>
    <lineage>
        <taxon>Eukaryota</taxon>
        <taxon>Viridiplantae</taxon>
        <taxon>Streptophyta</taxon>
        <taxon>Embryophyta</taxon>
        <taxon>Tracheophyta</taxon>
        <taxon>Spermatophyta</taxon>
        <taxon>Magnoliopsida</taxon>
        <taxon>eudicotyledons</taxon>
        <taxon>Gunneridae</taxon>
        <taxon>Pentapetalae</taxon>
        <taxon>asterids</taxon>
        <taxon>campanulids</taxon>
        <taxon>Asterales</taxon>
        <taxon>Asteraceae</taxon>
        <taxon>Cichorioideae</taxon>
        <taxon>Cichorieae</taxon>
        <taxon>Cichoriinae</taxon>
        <taxon>Cichorium</taxon>
    </lineage>
</organism>
<protein>
    <submittedName>
        <fullName evidence="1">Uncharacterized protein</fullName>
    </submittedName>
</protein>
<evidence type="ECO:0000313" key="2">
    <source>
        <dbReference type="Proteomes" id="UP001055811"/>
    </source>
</evidence>
<dbReference type="Proteomes" id="UP001055811">
    <property type="component" value="Linkage Group LG01"/>
</dbReference>
<keyword evidence="2" id="KW-1185">Reference proteome</keyword>
<proteinExistence type="predicted"/>
<gene>
    <name evidence="1" type="ORF">L2E82_02846</name>
</gene>
<comment type="caution">
    <text evidence="1">The sequence shown here is derived from an EMBL/GenBank/DDBJ whole genome shotgun (WGS) entry which is preliminary data.</text>
</comment>